<reference evidence="2 3" key="1">
    <citation type="submission" date="2021-06" db="EMBL/GenBank/DDBJ databases">
        <authorList>
            <person name="Palmer J.M."/>
        </authorList>
    </citation>
    <scope>NUCLEOTIDE SEQUENCE [LARGE SCALE GENOMIC DNA]</scope>
    <source>
        <strain evidence="2 3">XR_2019</strain>
        <tissue evidence="2">Muscle</tissue>
    </source>
</reference>
<name>A0ABV0W9Q1_9TELE</name>
<dbReference type="EMBL" id="JAHRIM010040073">
    <property type="protein sequence ID" value="MEQ2266276.1"/>
    <property type="molecule type" value="Genomic_DNA"/>
</dbReference>
<keyword evidence="1" id="KW-0472">Membrane</keyword>
<dbReference type="Proteomes" id="UP001444071">
    <property type="component" value="Unassembled WGS sequence"/>
</dbReference>
<comment type="caution">
    <text evidence="2">The sequence shown here is derived from an EMBL/GenBank/DDBJ whole genome shotgun (WGS) entry which is preliminary data.</text>
</comment>
<evidence type="ECO:0000313" key="2">
    <source>
        <dbReference type="EMBL" id="MEQ2266276.1"/>
    </source>
</evidence>
<protein>
    <submittedName>
        <fullName evidence="2">Uncharacterized protein</fullName>
    </submittedName>
</protein>
<keyword evidence="3" id="KW-1185">Reference proteome</keyword>
<sequence>MSLFILTLSLIWMYYPLSLCPIPCLSPTLCLLSSLLLILTVFHFSLISSFGSPTAAAGKVLCLAQSFSSSFPSALSASVLLITPSFSIHPSLITADMCTFHHETTPLQTYKPYINPHHVSAGSQCCKATLYAHGRFNKK</sequence>
<accession>A0ABV0W9Q1</accession>
<organism evidence="2 3">
    <name type="scientific">Xenotaenia resolanae</name>
    <dbReference type="NCBI Taxonomy" id="208358"/>
    <lineage>
        <taxon>Eukaryota</taxon>
        <taxon>Metazoa</taxon>
        <taxon>Chordata</taxon>
        <taxon>Craniata</taxon>
        <taxon>Vertebrata</taxon>
        <taxon>Euteleostomi</taxon>
        <taxon>Actinopterygii</taxon>
        <taxon>Neopterygii</taxon>
        <taxon>Teleostei</taxon>
        <taxon>Neoteleostei</taxon>
        <taxon>Acanthomorphata</taxon>
        <taxon>Ovalentaria</taxon>
        <taxon>Atherinomorphae</taxon>
        <taxon>Cyprinodontiformes</taxon>
        <taxon>Goodeidae</taxon>
        <taxon>Xenotaenia</taxon>
    </lineage>
</organism>
<gene>
    <name evidence="2" type="ORF">XENORESO_011581</name>
</gene>
<proteinExistence type="predicted"/>
<evidence type="ECO:0000313" key="3">
    <source>
        <dbReference type="Proteomes" id="UP001444071"/>
    </source>
</evidence>
<keyword evidence="1" id="KW-1133">Transmembrane helix</keyword>
<feature type="transmembrane region" description="Helical" evidence="1">
    <location>
        <begin position="31"/>
        <end position="51"/>
    </location>
</feature>
<evidence type="ECO:0000256" key="1">
    <source>
        <dbReference type="SAM" id="Phobius"/>
    </source>
</evidence>
<keyword evidence="1" id="KW-0812">Transmembrane</keyword>